<dbReference type="GO" id="GO:0006465">
    <property type="term" value="P:signal peptide processing"/>
    <property type="evidence" value="ECO:0007669"/>
    <property type="project" value="TreeGrafter"/>
</dbReference>
<feature type="domain" description="Prepilin peptidase A24 N-terminal" evidence="9">
    <location>
        <begin position="8"/>
        <end position="90"/>
    </location>
</feature>
<dbReference type="InterPro" id="IPR000045">
    <property type="entry name" value="Prepilin_IV_endopep_pep"/>
</dbReference>
<evidence type="ECO:0000256" key="1">
    <source>
        <dbReference type="ARBA" id="ARBA00004651"/>
    </source>
</evidence>
<keyword evidence="6 7" id="KW-0472">Membrane</keyword>
<dbReference type="PANTHER" id="PTHR30487">
    <property type="entry name" value="TYPE 4 PREPILIN-LIKE PROTEINS LEADER PEPTIDE-PROCESSING ENZYME"/>
    <property type="match status" value="1"/>
</dbReference>
<evidence type="ECO:0000313" key="11">
    <source>
        <dbReference type="Proteomes" id="UP000006160"/>
    </source>
</evidence>
<reference evidence="10 11" key="1">
    <citation type="submission" date="2009-10" db="EMBL/GenBank/DDBJ databases">
        <authorList>
            <person name="Shrivastava S."/>
            <person name="Brinkac L.B."/>
            <person name="Brown J.L."/>
            <person name="Bruce D.B."/>
            <person name="Detter C."/>
            <person name="Green L.D."/>
            <person name="Munk C.A."/>
            <person name="Rogers Y.C."/>
            <person name="Tapia R."/>
            <person name="Saunders E.S."/>
            <person name="Sims D.R."/>
            <person name="Smith L.A."/>
            <person name="Smith T.J."/>
            <person name="Sutton G."/>
            <person name="Brettin T."/>
        </authorList>
    </citation>
    <scope>NUCLEOTIDE SEQUENCE [LARGE SCALE GENOMIC DNA]</scope>
    <source>
        <strain evidence="11">D str. 1873</strain>
    </source>
</reference>
<feature type="domain" description="Prepilin type IV endopeptidase peptidase" evidence="8">
    <location>
        <begin position="101"/>
        <end position="206"/>
    </location>
</feature>
<evidence type="ECO:0000256" key="4">
    <source>
        <dbReference type="ARBA" id="ARBA00022692"/>
    </source>
</evidence>
<protein>
    <submittedName>
        <fullName evidence="10">Prepilin peptidase, type IV</fullName>
    </submittedName>
</protein>
<evidence type="ECO:0000256" key="7">
    <source>
        <dbReference type="SAM" id="Phobius"/>
    </source>
</evidence>
<organism evidence="10 11">
    <name type="scientific">Clostridium botulinum D str. 1873</name>
    <dbReference type="NCBI Taxonomy" id="592027"/>
    <lineage>
        <taxon>Bacteria</taxon>
        <taxon>Bacillati</taxon>
        <taxon>Bacillota</taxon>
        <taxon>Clostridia</taxon>
        <taxon>Eubacteriales</taxon>
        <taxon>Clostridiaceae</taxon>
        <taxon>Clostridium</taxon>
    </lineage>
</organism>
<feature type="transmembrane region" description="Helical" evidence="7">
    <location>
        <begin position="189"/>
        <end position="211"/>
    </location>
</feature>
<feature type="transmembrane region" description="Helical" evidence="7">
    <location>
        <begin position="149"/>
        <end position="169"/>
    </location>
</feature>
<comment type="subcellular location">
    <subcellularLocation>
        <location evidence="1">Cell membrane</location>
        <topology evidence="1">Multi-pass membrane protein</topology>
    </subcellularLocation>
</comment>
<gene>
    <name evidence="10" type="ORF">CLG_B1486</name>
</gene>
<dbReference type="Gene3D" id="1.20.120.1220">
    <property type="match status" value="1"/>
</dbReference>
<evidence type="ECO:0000259" key="9">
    <source>
        <dbReference type="Pfam" id="PF06750"/>
    </source>
</evidence>
<keyword evidence="3" id="KW-1003">Cell membrane</keyword>
<evidence type="ECO:0000256" key="3">
    <source>
        <dbReference type="ARBA" id="ARBA00022475"/>
    </source>
</evidence>
<name>A0A9P2G7N1_CLOBO</name>
<keyword evidence="5 7" id="KW-1133">Transmembrane helix</keyword>
<feature type="transmembrane region" description="Helical" evidence="7">
    <location>
        <begin position="69"/>
        <end position="88"/>
    </location>
</feature>
<dbReference type="InterPro" id="IPR010627">
    <property type="entry name" value="Prepilin_pept_A24_N"/>
</dbReference>
<evidence type="ECO:0000259" key="8">
    <source>
        <dbReference type="Pfam" id="PF01478"/>
    </source>
</evidence>
<comment type="similarity">
    <text evidence="2">Belongs to the peptidase A24 family.</text>
</comment>
<dbReference type="AlphaFoldDB" id="A0A9P2G7N1"/>
<dbReference type="InterPro" id="IPR050882">
    <property type="entry name" value="Prepilin_peptidase/N-MTase"/>
</dbReference>
<evidence type="ECO:0000256" key="6">
    <source>
        <dbReference type="ARBA" id="ARBA00023136"/>
    </source>
</evidence>
<feature type="transmembrane region" description="Helical" evidence="7">
    <location>
        <begin position="124"/>
        <end position="142"/>
    </location>
</feature>
<dbReference type="Proteomes" id="UP000006160">
    <property type="component" value="Unassembled WGS sequence"/>
</dbReference>
<dbReference type="PANTHER" id="PTHR30487:SF0">
    <property type="entry name" value="PREPILIN LEADER PEPTIDASE_N-METHYLTRANSFERASE-RELATED"/>
    <property type="match status" value="1"/>
</dbReference>
<dbReference type="RefSeq" id="WP_003376154.1">
    <property type="nucleotide sequence ID" value="NZ_ACSJ01000007.1"/>
</dbReference>
<keyword evidence="4 7" id="KW-0812">Transmembrane</keyword>
<evidence type="ECO:0000256" key="2">
    <source>
        <dbReference type="ARBA" id="ARBA00005801"/>
    </source>
</evidence>
<dbReference type="EMBL" id="ACSJ01000007">
    <property type="protein sequence ID" value="EES91386.1"/>
    <property type="molecule type" value="Genomic_DNA"/>
</dbReference>
<dbReference type="GO" id="GO:0005886">
    <property type="term" value="C:plasma membrane"/>
    <property type="evidence" value="ECO:0007669"/>
    <property type="project" value="UniProtKB-SubCell"/>
</dbReference>
<feature type="transmembrane region" description="Helical" evidence="7">
    <location>
        <begin position="218"/>
        <end position="237"/>
    </location>
</feature>
<accession>A0A9P2G7N1</accession>
<dbReference type="GeneID" id="66318053"/>
<evidence type="ECO:0000313" key="10">
    <source>
        <dbReference type="EMBL" id="EES91386.1"/>
    </source>
</evidence>
<comment type="caution">
    <text evidence="10">The sequence shown here is derived from an EMBL/GenBank/DDBJ whole genome shotgun (WGS) entry which is preliminary data.</text>
</comment>
<dbReference type="Pfam" id="PF06750">
    <property type="entry name" value="A24_N_bact"/>
    <property type="match status" value="1"/>
</dbReference>
<evidence type="ECO:0000256" key="5">
    <source>
        <dbReference type="ARBA" id="ARBA00022989"/>
    </source>
</evidence>
<dbReference type="Pfam" id="PF01478">
    <property type="entry name" value="Peptidase_A24"/>
    <property type="match status" value="1"/>
</dbReference>
<dbReference type="GO" id="GO:0004190">
    <property type="term" value="F:aspartic-type endopeptidase activity"/>
    <property type="evidence" value="ECO:0007669"/>
    <property type="project" value="InterPro"/>
</dbReference>
<proteinExistence type="inferred from homology"/>
<sequence length="251" mass="28010">MIESLIFILGTVIGSFLNLCICRIPKNESIVYPVSHCTSCQNKIKPYDLIPIISYILLKGRCRYCKEKISIVSPVIELFTGVIFLGLYLKYGLTIEFIKYLFLCSFLIIIGCIDYNTTDVYFNTTISGIIVGILFLLINWYLNLPIKTYFLGGIIAGIAISLIVILTGGMGWGDVEICVLSGIYIGAKLTILMLFLSFIIGSIVGIILIIYKKKSRKDYIAFGPSIVIATLITIYSGESIIKWYLNFGLVI</sequence>